<dbReference type="Pfam" id="PF10670">
    <property type="entry name" value="DUF4198"/>
    <property type="match status" value="1"/>
</dbReference>
<feature type="signal peptide" evidence="1">
    <location>
        <begin position="1"/>
        <end position="22"/>
    </location>
</feature>
<keyword evidence="3" id="KW-1185">Reference proteome</keyword>
<dbReference type="Proteomes" id="UP000027100">
    <property type="component" value="Unassembled WGS sequence"/>
</dbReference>
<feature type="chain" id="PRO_5001619029" description="DUF4198 domain-containing protein" evidence="1">
    <location>
        <begin position="23"/>
        <end position="266"/>
    </location>
</feature>
<evidence type="ECO:0000313" key="3">
    <source>
        <dbReference type="Proteomes" id="UP000027100"/>
    </source>
</evidence>
<dbReference type="EMBL" id="ARYM01000027">
    <property type="protein sequence ID" value="KCZ97024.1"/>
    <property type="molecule type" value="Genomic_DNA"/>
</dbReference>
<evidence type="ECO:0000313" key="2">
    <source>
        <dbReference type="EMBL" id="KCZ97024.1"/>
    </source>
</evidence>
<dbReference type="AlphaFoldDB" id="A0A062VG61"/>
<dbReference type="STRING" id="1280954.HPO_17040"/>
<protein>
    <recommendedName>
        <fullName evidence="4">DUF4198 domain-containing protein</fullName>
    </recommendedName>
</protein>
<dbReference type="PATRIC" id="fig|1280954.3.peg.3441"/>
<evidence type="ECO:0008006" key="4">
    <source>
        <dbReference type="Google" id="ProtNLM"/>
    </source>
</evidence>
<gene>
    <name evidence="2" type="ORF">HPO_17040</name>
</gene>
<keyword evidence="1" id="KW-0732">Signal</keyword>
<evidence type="ECO:0000256" key="1">
    <source>
        <dbReference type="SAM" id="SignalP"/>
    </source>
</evidence>
<comment type="caution">
    <text evidence="2">The sequence shown here is derived from an EMBL/GenBank/DDBJ whole genome shotgun (WGS) entry which is preliminary data.</text>
</comment>
<dbReference type="eggNOG" id="COG5266">
    <property type="taxonomic scope" value="Bacteria"/>
</dbReference>
<name>A0A062VG61_9PROT</name>
<dbReference type="InterPro" id="IPR019613">
    <property type="entry name" value="DUF4198"/>
</dbReference>
<proteinExistence type="predicted"/>
<organism evidence="2 3">
    <name type="scientific">Hyphomonas polymorpha PS728</name>
    <dbReference type="NCBI Taxonomy" id="1280954"/>
    <lineage>
        <taxon>Bacteria</taxon>
        <taxon>Pseudomonadati</taxon>
        <taxon>Pseudomonadota</taxon>
        <taxon>Alphaproteobacteria</taxon>
        <taxon>Hyphomonadales</taxon>
        <taxon>Hyphomonadaceae</taxon>
        <taxon>Hyphomonas</taxon>
    </lineage>
</organism>
<reference evidence="2 3" key="1">
    <citation type="journal article" date="2014" name="Antonie Van Leeuwenhoek">
        <title>Hyphomonas beringensis sp. nov. and Hyphomonas chukchiensis sp. nov., isolated from surface seawater of the Bering Sea and Chukchi Sea.</title>
        <authorList>
            <person name="Li C."/>
            <person name="Lai Q."/>
            <person name="Li G."/>
            <person name="Dong C."/>
            <person name="Wang J."/>
            <person name="Liao Y."/>
            <person name="Shao Z."/>
        </authorList>
    </citation>
    <scope>NUCLEOTIDE SEQUENCE [LARGE SCALE GENOMIC DNA]</scope>
    <source>
        <strain evidence="2 3">PS728</strain>
    </source>
</reference>
<sequence>MRFAKPFLAGAAALAAALPASAHVGFVLPDSFAYKSCSGFGAIATFSDYFPSPEIVLSAEFRLVGPQGQAIPLDEVTADHAMTRLEASLDMPGTYRITSDERLGRKGKVALVEGRYERLGGEDMGLARLPAGAQILTSQTATVSEAYLNCGGANTAADTSPAGQLAVTPGQDADSIGQSRTFRVTFGGAPLAAREAFLIPAYAFLAGAHDGAPLIVSPGGEIRLEDLAPGVYALLVRHIAPAPEGAETDVRSYSTAVTFAVGELHP</sequence>
<accession>A0A062VG61</accession>